<dbReference type="PANTHER" id="PTHR46696">
    <property type="entry name" value="P450, PUTATIVE (EUROFUNG)-RELATED"/>
    <property type="match status" value="1"/>
</dbReference>
<evidence type="ECO:0000313" key="3">
    <source>
        <dbReference type="EMBL" id="MFD0691944.1"/>
    </source>
</evidence>
<dbReference type="SUPFAM" id="SSF48264">
    <property type="entry name" value="Cytochrome P450"/>
    <property type="match status" value="1"/>
</dbReference>
<comment type="similarity">
    <text evidence="1 2">Belongs to the cytochrome P450 family.</text>
</comment>
<dbReference type="PRINTS" id="PR00359">
    <property type="entry name" value="BP450"/>
</dbReference>
<dbReference type="PROSITE" id="PS00086">
    <property type="entry name" value="CYTOCHROME_P450"/>
    <property type="match status" value="1"/>
</dbReference>
<reference evidence="4" key="1">
    <citation type="journal article" date="2019" name="Int. J. Syst. Evol. Microbiol.">
        <title>The Global Catalogue of Microorganisms (GCM) 10K type strain sequencing project: providing services to taxonomists for standard genome sequencing and annotation.</title>
        <authorList>
            <consortium name="The Broad Institute Genomics Platform"/>
            <consortium name="The Broad Institute Genome Sequencing Center for Infectious Disease"/>
            <person name="Wu L."/>
            <person name="Ma J."/>
        </authorList>
    </citation>
    <scope>NUCLEOTIDE SEQUENCE [LARGE SCALE GENOMIC DNA]</scope>
    <source>
        <strain evidence="4">JCM 9371</strain>
    </source>
</reference>
<keyword evidence="2" id="KW-0349">Heme</keyword>
<dbReference type="Gene3D" id="1.10.630.10">
    <property type="entry name" value="Cytochrome P450"/>
    <property type="match status" value="1"/>
</dbReference>
<dbReference type="Pfam" id="PF00067">
    <property type="entry name" value="p450"/>
    <property type="match status" value="1"/>
</dbReference>
<dbReference type="InterPro" id="IPR036396">
    <property type="entry name" value="Cyt_P450_sf"/>
</dbReference>
<gene>
    <name evidence="3" type="ORF">ACFQZM_46155</name>
</gene>
<dbReference type="CDD" id="cd11031">
    <property type="entry name" value="Cyp158A-like"/>
    <property type="match status" value="1"/>
</dbReference>
<sequence>MPTLPSFPFEGADALRPSPLLDATRARRVPVRVRLPYGPPAWLVTAYEDARFVLSSPSFSRDAERLGIPVDQVAGVTPMDPTVGTLLSVDPPDHTRLRRFVYRTFTPGRVERLRPGTQRIADRLAGAMIDAGPPADLADGFGLDLPIQVICDLLGIPATERPRFTAWTDALLSTTALTPDLAQAANEEMMAYLAGLAARRVDEPTDDLIGALVRERIEGDRLTDDEVTNLVRALLGAGHETTASQIPNFVYLLLASGDYARLAADPGLVPAAVEELLRYVPLLVQGSMARFVVEEVKVGGVLMRPGEQVLVEIGAANRDTGTFRDPDSMDLAREDNPHIAFGHGLHRCLGAALARMELQVALSTLTARLPGLRLAVPADEIPWTLDRFVRRPKELLVTW</sequence>
<proteinExistence type="inferred from homology"/>
<dbReference type="InterPro" id="IPR017972">
    <property type="entry name" value="Cyt_P450_CS"/>
</dbReference>
<dbReference type="RefSeq" id="WP_131758659.1">
    <property type="nucleotide sequence ID" value="NZ_CAACUY010000056.1"/>
</dbReference>
<dbReference type="Proteomes" id="UP001597063">
    <property type="component" value="Unassembled WGS sequence"/>
</dbReference>
<evidence type="ECO:0000256" key="2">
    <source>
        <dbReference type="RuleBase" id="RU000461"/>
    </source>
</evidence>
<comment type="caution">
    <text evidence="3">The sequence shown here is derived from an EMBL/GenBank/DDBJ whole genome shotgun (WGS) entry which is preliminary data.</text>
</comment>
<dbReference type="InterPro" id="IPR002397">
    <property type="entry name" value="Cyt_P450_B"/>
</dbReference>
<keyword evidence="2" id="KW-0479">Metal-binding</keyword>
<name>A0ABW2Y056_9ACTN</name>
<dbReference type="PANTHER" id="PTHR46696:SF1">
    <property type="entry name" value="CYTOCHROME P450 YJIB-RELATED"/>
    <property type="match status" value="1"/>
</dbReference>
<keyword evidence="2" id="KW-0503">Monooxygenase</keyword>
<evidence type="ECO:0000313" key="4">
    <source>
        <dbReference type="Proteomes" id="UP001597063"/>
    </source>
</evidence>
<organism evidence="3 4">
    <name type="scientific">Actinomadura fibrosa</name>
    <dbReference type="NCBI Taxonomy" id="111802"/>
    <lineage>
        <taxon>Bacteria</taxon>
        <taxon>Bacillati</taxon>
        <taxon>Actinomycetota</taxon>
        <taxon>Actinomycetes</taxon>
        <taxon>Streptosporangiales</taxon>
        <taxon>Thermomonosporaceae</taxon>
        <taxon>Actinomadura</taxon>
    </lineage>
</organism>
<protein>
    <submittedName>
        <fullName evidence="3">Cytochrome P450</fullName>
    </submittedName>
</protein>
<evidence type="ECO:0000256" key="1">
    <source>
        <dbReference type="ARBA" id="ARBA00010617"/>
    </source>
</evidence>
<dbReference type="InterPro" id="IPR001128">
    <property type="entry name" value="Cyt_P450"/>
</dbReference>
<dbReference type="EMBL" id="JBHTGP010000034">
    <property type="protein sequence ID" value="MFD0691944.1"/>
    <property type="molecule type" value="Genomic_DNA"/>
</dbReference>
<accession>A0ABW2Y056</accession>
<keyword evidence="2" id="KW-0408">Iron</keyword>
<keyword evidence="4" id="KW-1185">Reference proteome</keyword>
<dbReference type="PRINTS" id="PR00385">
    <property type="entry name" value="P450"/>
</dbReference>
<keyword evidence="2" id="KW-0560">Oxidoreductase</keyword>